<organism evidence="1 2">
    <name type="scientific">Steinernema glaseri</name>
    <dbReference type="NCBI Taxonomy" id="37863"/>
    <lineage>
        <taxon>Eukaryota</taxon>
        <taxon>Metazoa</taxon>
        <taxon>Ecdysozoa</taxon>
        <taxon>Nematoda</taxon>
        <taxon>Chromadorea</taxon>
        <taxon>Rhabditida</taxon>
        <taxon>Tylenchina</taxon>
        <taxon>Panagrolaimomorpha</taxon>
        <taxon>Strongyloidoidea</taxon>
        <taxon>Steinernematidae</taxon>
        <taxon>Steinernema</taxon>
    </lineage>
</organism>
<dbReference type="AlphaFoldDB" id="A0A1I8A1U1"/>
<reference evidence="2" key="1">
    <citation type="submission" date="2016-11" db="UniProtKB">
        <authorList>
            <consortium name="WormBaseParasite"/>
        </authorList>
    </citation>
    <scope>IDENTIFICATION</scope>
</reference>
<name>A0A1I8A1U1_9BILA</name>
<proteinExistence type="predicted"/>
<evidence type="ECO:0000313" key="2">
    <source>
        <dbReference type="WBParaSite" id="L893_g31730.t1"/>
    </source>
</evidence>
<protein>
    <submittedName>
        <fullName evidence="2">C2 tensin-type domain-containing protein</fullName>
    </submittedName>
</protein>
<sequence>MTSATIYESDITLRVRCVQFTVKSNHLAANRITCLDFFVMPTLGRRCLHLAQVGELDEYAEDGQLICRLFLRTTSYPLGLLLIYSKVHILSPGDHPCRISGIASYQCFDQWHMMG</sequence>
<dbReference type="Proteomes" id="UP000095287">
    <property type="component" value="Unplaced"/>
</dbReference>
<keyword evidence="1" id="KW-1185">Reference proteome</keyword>
<dbReference type="WBParaSite" id="L893_g31730.t1">
    <property type="protein sequence ID" value="L893_g31730.t1"/>
    <property type="gene ID" value="L893_g31730"/>
</dbReference>
<accession>A0A1I8A1U1</accession>
<evidence type="ECO:0000313" key="1">
    <source>
        <dbReference type="Proteomes" id="UP000095287"/>
    </source>
</evidence>